<feature type="transmembrane region" description="Helical" evidence="2">
    <location>
        <begin position="397"/>
        <end position="420"/>
    </location>
</feature>
<accession>A0ABN9QPC4</accession>
<keyword evidence="2" id="KW-0472">Membrane</keyword>
<keyword evidence="2" id="KW-1133">Transmembrane helix</keyword>
<feature type="transmembrane region" description="Helical" evidence="2">
    <location>
        <begin position="366"/>
        <end position="391"/>
    </location>
</feature>
<feature type="region of interest" description="Disordered" evidence="1">
    <location>
        <begin position="455"/>
        <end position="476"/>
    </location>
</feature>
<gene>
    <name evidence="3" type="ORF">PCOR1329_LOCUS13743</name>
</gene>
<feature type="transmembrane region" description="Helical" evidence="2">
    <location>
        <begin position="223"/>
        <end position="244"/>
    </location>
</feature>
<protein>
    <recommendedName>
        <fullName evidence="5">Silicon transporter</fullName>
    </recommendedName>
</protein>
<evidence type="ECO:0000256" key="1">
    <source>
        <dbReference type="SAM" id="MobiDB-lite"/>
    </source>
</evidence>
<comment type="caution">
    <text evidence="3">The sequence shown here is derived from an EMBL/GenBank/DDBJ whole genome shotgun (WGS) entry which is preliminary data.</text>
</comment>
<evidence type="ECO:0000313" key="4">
    <source>
        <dbReference type="Proteomes" id="UP001189429"/>
    </source>
</evidence>
<feature type="transmembrane region" description="Helical" evidence="2">
    <location>
        <begin position="174"/>
        <end position="202"/>
    </location>
</feature>
<dbReference type="EMBL" id="CAUYUJ010004076">
    <property type="protein sequence ID" value="CAK0808028.1"/>
    <property type="molecule type" value="Genomic_DNA"/>
</dbReference>
<evidence type="ECO:0000256" key="2">
    <source>
        <dbReference type="SAM" id="Phobius"/>
    </source>
</evidence>
<sequence>MVNMSDIFTAVKSVCSVCLLLFSVVVVMALIYAGDTKLSRDGHPVVAFVVIWVATVWLAVVEGGQASLVGLPPIQPNLYKDSHPITHRITALAHRGDNLNRYLIGRQFLVVLIVFVTNMSGAPLRDATVLGLPDVLQDVFLSSGLAMILMLAMIGQLSAQVNASHCMLDFINSYVALATLYVALAIEFSGILHSAYLIRWMVEKLARRPATSTGKSSSGLQRFLFAGRIVLSLCILGFALAVTMSALFQGKTTMWPGVPEVVSVLLFLFLMSVVGMLEGAQIAFFAVAKLDKSELGSNPVVTKTCELLFRGDGHNLPGFMIGRQILVTMCFFIIARVTTLNVDAEAGEETIFGVSPGVQDFFNTGLLGAIITTTVGSITWQLVASVFPVAFMHNPLVYVLLRICLFLEFTGVCSGAWVLASCHKYMARFQRDEFYLDCAGSDSKVDVEVGSNVGFQPGADSKPSLGTDPGTFHMDPAKYISEACPSTIGKDPQPSASSS</sequence>
<feature type="transmembrane region" description="Helical" evidence="2">
    <location>
        <begin position="45"/>
        <end position="61"/>
    </location>
</feature>
<feature type="transmembrane region" description="Helical" evidence="2">
    <location>
        <begin position="6"/>
        <end position="33"/>
    </location>
</feature>
<keyword evidence="2" id="KW-0812">Transmembrane</keyword>
<feature type="transmembrane region" description="Helical" evidence="2">
    <location>
        <begin position="104"/>
        <end position="123"/>
    </location>
</feature>
<organism evidence="3 4">
    <name type="scientific">Prorocentrum cordatum</name>
    <dbReference type="NCBI Taxonomy" id="2364126"/>
    <lineage>
        <taxon>Eukaryota</taxon>
        <taxon>Sar</taxon>
        <taxon>Alveolata</taxon>
        <taxon>Dinophyceae</taxon>
        <taxon>Prorocentrales</taxon>
        <taxon>Prorocentraceae</taxon>
        <taxon>Prorocentrum</taxon>
    </lineage>
</organism>
<evidence type="ECO:0008006" key="5">
    <source>
        <dbReference type="Google" id="ProtNLM"/>
    </source>
</evidence>
<dbReference type="InterPro" id="IPR004693">
    <property type="entry name" value="Silicon_transpt"/>
</dbReference>
<feature type="transmembrane region" description="Helical" evidence="2">
    <location>
        <begin position="264"/>
        <end position="288"/>
    </location>
</feature>
<name>A0ABN9QPC4_9DINO</name>
<keyword evidence="4" id="KW-1185">Reference proteome</keyword>
<evidence type="ECO:0000313" key="3">
    <source>
        <dbReference type="EMBL" id="CAK0808028.1"/>
    </source>
</evidence>
<dbReference type="Proteomes" id="UP001189429">
    <property type="component" value="Unassembled WGS sequence"/>
</dbReference>
<feature type="transmembrane region" description="Helical" evidence="2">
    <location>
        <begin position="135"/>
        <end position="154"/>
    </location>
</feature>
<dbReference type="Pfam" id="PF03842">
    <property type="entry name" value="Silic_transp"/>
    <property type="match status" value="1"/>
</dbReference>
<reference evidence="3" key="1">
    <citation type="submission" date="2023-10" db="EMBL/GenBank/DDBJ databases">
        <authorList>
            <person name="Chen Y."/>
            <person name="Shah S."/>
            <person name="Dougan E. K."/>
            <person name="Thang M."/>
            <person name="Chan C."/>
        </authorList>
    </citation>
    <scope>NUCLEOTIDE SEQUENCE [LARGE SCALE GENOMIC DNA]</scope>
</reference>
<proteinExistence type="predicted"/>